<gene>
    <name evidence="5" type="ordered locus">Acid_5759</name>
</gene>
<dbReference type="PANTHER" id="PTHR43695">
    <property type="entry name" value="PUTATIVE (AFU_ORTHOLOGUE AFUA_2G17250)-RELATED"/>
    <property type="match status" value="1"/>
</dbReference>
<dbReference type="KEGG" id="sus:Acid_5759"/>
<dbReference type="SUPFAM" id="SSF52266">
    <property type="entry name" value="SGNH hydrolase"/>
    <property type="match status" value="1"/>
</dbReference>
<evidence type="ECO:0000259" key="4">
    <source>
        <dbReference type="Pfam" id="PF13472"/>
    </source>
</evidence>
<dbReference type="InterPro" id="IPR036514">
    <property type="entry name" value="SGNH_hydro_sf"/>
</dbReference>
<evidence type="ECO:0000256" key="1">
    <source>
        <dbReference type="ARBA" id="ARBA00008668"/>
    </source>
</evidence>
<sequence precursor="true">MRCSFLIAALFAASLFAAEPPLSPVRVVLVGDSTVNDEGGWGPGFRAFFGPELQVVNLARNGRSSKSFRSEGLWAPAIAGKPDYILIQFGHNDGPGKGADRETDPKTTFRENMTRYIEEARAAGAQPVLVTSIVRRTFTPDGKIKPDSLLPYVEAIRELAAAQKLPLIDLYSLTVAQAEQLGPDGCGDIDARLPDGKRDHTHLGLKGRQEIGRMAAQEFVKLIPAVRSYTAPALP</sequence>
<reference evidence="5" key="1">
    <citation type="submission" date="2006-10" db="EMBL/GenBank/DDBJ databases">
        <title>Complete sequence of Solibacter usitatus Ellin6076.</title>
        <authorList>
            <consortium name="US DOE Joint Genome Institute"/>
            <person name="Copeland A."/>
            <person name="Lucas S."/>
            <person name="Lapidus A."/>
            <person name="Barry K."/>
            <person name="Detter J.C."/>
            <person name="Glavina del Rio T."/>
            <person name="Hammon N."/>
            <person name="Israni S."/>
            <person name="Dalin E."/>
            <person name="Tice H."/>
            <person name="Pitluck S."/>
            <person name="Thompson L.S."/>
            <person name="Brettin T."/>
            <person name="Bruce D."/>
            <person name="Han C."/>
            <person name="Tapia R."/>
            <person name="Gilna P."/>
            <person name="Schmutz J."/>
            <person name="Larimer F."/>
            <person name="Land M."/>
            <person name="Hauser L."/>
            <person name="Kyrpides N."/>
            <person name="Mikhailova N."/>
            <person name="Janssen P.H."/>
            <person name="Kuske C.R."/>
            <person name="Richardson P."/>
        </authorList>
    </citation>
    <scope>NUCLEOTIDE SEQUENCE</scope>
    <source>
        <strain evidence="5">Ellin6076</strain>
    </source>
</reference>
<protein>
    <submittedName>
        <fullName evidence="5">Lipolytic enzyme, G-D-S-L family</fullName>
    </submittedName>
</protein>
<keyword evidence="2" id="KW-0378">Hydrolase</keyword>
<organism evidence="5">
    <name type="scientific">Solibacter usitatus (strain Ellin6076)</name>
    <dbReference type="NCBI Taxonomy" id="234267"/>
    <lineage>
        <taxon>Bacteria</taxon>
        <taxon>Pseudomonadati</taxon>
        <taxon>Acidobacteriota</taxon>
        <taxon>Terriglobia</taxon>
        <taxon>Bryobacterales</taxon>
        <taxon>Solibacteraceae</taxon>
        <taxon>Candidatus Solibacter</taxon>
    </lineage>
</organism>
<name>Q01UG4_SOLUE</name>
<dbReference type="GO" id="GO:0016788">
    <property type="term" value="F:hydrolase activity, acting on ester bonds"/>
    <property type="evidence" value="ECO:0007669"/>
    <property type="project" value="UniProtKB-ARBA"/>
</dbReference>
<feature type="signal peptide" evidence="3">
    <location>
        <begin position="1"/>
        <end position="17"/>
    </location>
</feature>
<dbReference type="InParanoid" id="Q01UG4"/>
<evidence type="ECO:0000313" key="5">
    <source>
        <dbReference type="EMBL" id="ABJ86706.1"/>
    </source>
</evidence>
<dbReference type="eggNOG" id="COG2755">
    <property type="taxonomic scope" value="Bacteria"/>
</dbReference>
<dbReference type="PANTHER" id="PTHR43695:SF1">
    <property type="entry name" value="RHAMNOGALACTURONAN ACETYLESTERASE"/>
    <property type="match status" value="1"/>
</dbReference>
<dbReference type="InterPro" id="IPR037459">
    <property type="entry name" value="RhgT-like"/>
</dbReference>
<evidence type="ECO:0000256" key="3">
    <source>
        <dbReference type="SAM" id="SignalP"/>
    </source>
</evidence>
<comment type="similarity">
    <text evidence="1">Belongs to the 'GDSL' lipolytic enzyme family.</text>
</comment>
<accession>Q01UG4</accession>
<dbReference type="EMBL" id="CP000473">
    <property type="protein sequence ID" value="ABJ86706.1"/>
    <property type="molecule type" value="Genomic_DNA"/>
</dbReference>
<keyword evidence="3" id="KW-0732">Signal</keyword>
<dbReference type="Gene3D" id="3.40.50.1110">
    <property type="entry name" value="SGNH hydrolase"/>
    <property type="match status" value="1"/>
</dbReference>
<proteinExistence type="inferred from homology"/>
<evidence type="ECO:0000256" key="2">
    <source>
        <dbReference type="ARBA" id="ARBA00022801"/>
    </source>
</evidence>
<dbReference type="HOGENOM" id="CLU_065859_2_0_0"/>
<dbReference type="AlphaFoldDB" id="Q01UG4"/>
<dbReference type="InterPro" id="IPR013830">
    <property type="entry name" value="SGNH_hydro"/>
</dbReference>
<dbReference type="Pfam" id="PF13472">
    <property type="entry name" value="Lipase_GDSL_2"/>
    <property type="match status" value="1"/>
</dbReference>
<feature type="domain" description="SGNH hydrolase-type esterase" evidence="4">
    <location>
        <begin position="30"/>
        <end position="207"/>
    </location>
</feature>
<feature type="chain" id="PRO_5004163202" evidence="3">
    <location>
        <begin position="18"/>
        <end position="235"/>
    </location>
</feature>
<dbReference type="CDD" id="cd01821">
    <property type="entry name" value="Rhamnogalacturan_acetylesterase_like"/>
    <property type="match status" value="1"/>
</dbReference>
<dbReference type="STRING" id="234267.Acid_5759"/>